<organism evidence="9 10">
    <name type="scientific">Streptomyces flavofungini</name>
    <dbReference type="NCBI Taxonomy" id="68200"/>
    <lineage>
        <taxon>Bacteria</taxon>
        <taxon>Bacillati</taxon>
        <taxon>Actinomycetota</taxon>
        <taxon>Actinomycetes</taxon>
        <taxon>Kitasatosporales</taxon>
        <taxon>Streptomycetaceae</taxon>
        <taxon>Streptomyces</taxon>
    </lineage>
</organism>
<dbReference type="PANTHER" id="PTHR43806:SF11">
    <property type="entry name" value="CEREVISIN-RELATED"/>
    <property type="match status" value="1"/>
</dbReference>
<evidence type="ECO:0000256" key="5">
    <source>
        <dbReference type="PROSITE-ProRule" id="PRU01240"/>
    </source>
</evidence>
<dbReference type="InterPro" id="IPR000209">
    <property type="entry name" value="Peptidase_S8/S53_dom"/>
</dbReference>
<dbReference type="PROSITE" id="PS00137">
    <property type="entry name" value="SUBTILASE_HIS"/>
    <property type="match status" value="1"/>
</dbReference>
<evidence type="ECO:0000256" key="7">
    <source>
        <dbReference type="SAM" id="MobiDB-lite"/>
    </source>
</evidence>
<dbReference type="InterPro" id="IPR036852">
    <property type="entry name" value="Peptidase_S8/S53_dom_sf"/>
</dbReference>
<feature type="active site" description="Charge relay system" evidence="5">
    <location>
        <position position="335"/>
    </location>
</feature>
<reference evidence="9 10" key="1">
    <citation type="submission" date="2020-12" db="EMBL/GenBank/DDBJ databases">
        <title>Streptomyces typhae sp. nov., a novel endophytic actinomycete isolated from the root of cattail pollen (Typha angustifolia L.).</title>
        <authorList>
            <person name="Peng C."/>
            <person name="Liu C."/>
        </authorList>
    </citation>
    <scope>NUCLEOTIDE SEQUENCE [LARGE SCALE GENOMIC DNA]</scope>
    <source>
        <strain evidence="9 10">JCM 4753</strain>
    </source>
</reference>
<evidence type="ECO:0000256" key="3">
    <source>
        <dbReference type="ARBA" id="ARBA00022801"/>
    </source>
</evidence>
<dbReference type="InterPro" id="IPR034213">
    <property type="entry name" value="S8_Vpr-like"/>
</dbReference>
<dbReference type="InterPro" id="IPR050131">
    <property type="entry name" value="Peptidase_S8_subtilisin-like"/>
</dbReference>
<keyword evidence="10" id="KW-1185">Reference proteome</keyword>
<feature type="domain" description="Peptidase S8/S53" evidence="8">
    <location>
        <begin position="294"/>
        <end position="558"/>
    </location>
</feature>
<feature type="region of interest" description="Disordered" evidence="7">
    <location>
        <begin position="64"/>
        <end position="116"/>
    </location>
</feature>
<name>A0ABS0X553_9ACTN</name>
<dbReference type="PROSITE" id="PS00136">
    <property type="entry name" value="SUBTILASE_ASP"/>
    <property type="match status" value="1"/>
</dbReference>
<evidence type="ECO:0000256" key="1">
    <source>
        <dbReference type="ARBA" id="ARBA00011073"/>
    </source>
</evidence>
<evidence type="ECO:0000259" key="8">
    <source>
        <dbReference type="Pfam" id="PF00082"/>
    </source>
</evidence>
<dbReference type="PROSITE" id="PS00138">
    <property type="entry name" value="SUBTILASE_SER"/>
    <property type="match status" value="1"/>
</dbReference>
<dbReference type="PANTHER" id="PTHR43806">
    <property type="entry name" value="PEPTIDASE S8"/>
    <property type="match status" value="1"/>
</dbReference>
<sequence length="1176" mass="121955">MSWGAAERLGQGTPPARGGTLHHHTEGTTGGRGAGRPSRPRGAYAAAVAAAAAVALAAGMTDPAAATTDRAPNRAPDSRSTGTTTTDPSPGTTTGGNPGATTRNPATAPAKPGTAHHVTLVTGDRVTVDAKGRLTGFRPAKGREHIPVRTRAFAGHTLVLPYDAQRLIAAGKVDQRLFDVTELSRKANREARKNGLKLIVGYRGAAARDARTGVRAAGDTTVRHAFTSLDADAVTTPERDAAALWKALTAERGAATTTAAGIGHLWLDGTRRASLDKSVRQIGAPKAWEAGYDGKGVKIAVLDTGVDATHPDLKEQVVGAKNFTPSPDTKDRVGHGTHVASIAAGTGTKNAAYKGVAPGAKVLAGKVLGDDGSGSDSGIIAGIDWAAAQGADVVNLSLGGGDMPGVDPLEAAINKVSAEKGILFAVAAGNSGAPGSVDSPGSADAALTVGAVDDNDKLAQFSSQGPRIGDGAIKPDVTAPGVDITAAAAPGSQIDHEVGQKPEGYLTISGTSMATPHAAGAAALLKQQHPDWKQPELKGALTASTKGGKYTAFQQGSGRIAVDRAVKQSVYADPVSLNYGTQLWPHTDDKPVTKKVTYRNRGTKDVTLDLSVSALDPKGRPAPAGFFGLGAKKVTVPAGGTAAVDLTSDTRLGGTVDGAYSAYVVASGGGQSVRTAAAVQREVESYDVTLKTIGRDGRPTADHETMLSAITGADTGTNLHPNDPSGTVKVRVAKGSYLLDSAIYVDPQDGDKGVDWLVQPRLTVDRKQTVTLDARKAEPVDITVPDRGAKLAFMDTRYTYAGYELGALRVSAFQSMRTAHLGPAVPDGLGQQWLGTWRKGADTSYEMLLGGKVTRLATGYVKHLKAADFATVKVSVGASSANKQGGLSAAGYLPEAGGISMIPQAQKLPRTKTLHLSALGKTRWELTFEQYGGTSEEGEPLMEGYYRSVAPRAYTAGRSYREAFGVGVFGPRVGSGMGVFRDGAELYGELPLFADGKGNVGWTDLTSVKTELYRDGTRIGANEDPLYGRGGAFDVPDADATYKLTTSVRRGAAVSAASTRVDASWTFRSQRGGPKELPVSTARFAPKLDLTSRAPAGEKQRVPVTVQGAAAGANLKSLQVYASYDSGRTWTELRVTDGRITLRNPAPGKGVSFRAKIADRKGNKSTLSVHNAYYGK</sequence>
<evidence type="ECO:0000256" key="6">
    <source>
        <dbReference type="RuleBase" id="RU003355"/>
    </source>
</evidence>
<keyword evidence="2 5" id="KW-0645">Protease</keyword>
<protein>
    <submittedName>
        <fullName evidence="9">S8 family serine peptidase</fullName>
    </submittedName>
</protein>
<keyword evidence="4 5" id="KW-0720">Serine protease</keyword>
<dbReference type="InterPro" id="IPR017297">
    <property type="entry name" value="Peptidase_S8A_DPH-A"/>
</dbReference>
<dbReference type="PRINTS" id="PR00723">
    <property type="entry name" value="SUBTILISIN"/>
</dbReference>
<dbReference type="Pfam" id="PF00082">
    <property type="entry name" value="Peptidase_S8"/>
    <property type="match status" value="1"/>
</dbReference>
<feature type="compositionally biased region" description="Low complexity" evidence="7">
    <location>
        <begin position="64"/>
        <end position="92"/>
    </location>
</feature>
<evidence type="ECO:0000313" key="10">
    <source>
        <dbReference type="Proteomes" id="UP000634780"/>
    </source>
</evidence>
<dbReference type="EMBL" id="JAEKOZ010000007">
    <property type="protein sequence ID" value="MBJ3808328.1"/>
    <property type="molecule type" value="Genomic_DNA"/>
</dbReference>
<comment type="similarity">
    <text evidence="1 5 6">Belongs to the peptidase S8 family.</text>
</comment>
<comment type="caution">
    <text evidence="9">The sequence shown here is derived from an EMBL/GenBank/DDBJ whole genome shotgun (WGS) entry which is preliminary data.</text>
</comment>
<gene>
    <name evidence="9" type="ORF">JGB26_14600</name>
</gene>
<keyword evidence="3 5" id="KW-0378">Hydrolase</keyword>
<dbReference type="Gene3D" id="3.40.50.200">
    <property type="entry name" value="Peptidase S8/S53 domain"/>
    <property type="match status" value="1"/>
</dbReference>
<dbReference type="PIRSF" id="PIRSF037854">
    <property type="entry name" value="Dihydropyridine_esterase"/>
    <property type="match status" value="1"/>
</dbReference>
<dbReference type="InterPro" id="IPR015500">
    <property type="entry name" value="Peptidase_S8_subtilisin-rel"/>
</dbReference>
<dbReference type="SUPFAM" id="SSF52743">
    <property type="entry name" value="Subtilisin-like"/>
    <property type="match status" value="1"/>
</dbReference>
<dbReference type="InterPro" id="IPR023828">
    <property type="entry name" value="Peptidase_S8_Ser-AS"/>
</dbReference>
<evidence type="ECO:0000313" key="9">
    <source>
        <dbReference type="EMBL" id="MBJ3808328.1"/>
    </source>
</evidence>
<dbReference type="PROSITE" id="PS51892">
    <property type="entry name" value="SUBTILASE"/>
    <property type="match status" value="1"/>
</dbReference>
<feature type="active site" description="Charge relay system" evidence="5">
    <location>
        <position position="303"/>
    </location>
</feature>
<dbReference type="InterPro" id="IPR022398">
    <property type="entry name" value="Peptidase_S8_His-AS"/>
</dbReference>
<dbReference type="Proteomes" id="UP000634780">
    <property type="component" value="Unassembled WGS sequence"/>
</dbReference>
<dbReference type="CDD" id="cd07474">
    <property type="entry name" value="Peptidases_S8_subtilisin_Vpr-like"/>
    <property type="match status" value="1"/>
</dbReference>
<evidence type="ECO:0000256" key="4">
    <source>
        <dbReference type="ARBA" id="ARBA00022825"/>
    </source>
</evidence>
<feature type="region of interest" description="Disordered" evidence="7">
    <location>
        <begin position="1"/>
        <end position="41"/>
    </location>
</feature>
<dbReference type="InterPro" id="IPR023827">
    <property type="entry name" value="Peptidase_S8_Asp-AS"/>
</dbReference>
<evidence type="ECO:0000256" key="2">
    <source>
        <dbReference type="ARBA" id="ARBA00022670"/>
    </source>
</evidence>
<accession>A0ABS0X553</accession>
<proteinExistence type="inferred from homology"/>
<feature type="active site" description="Charge relay system" evidence="5">
    <location>
        <position position="512"/>
    </location>
</feature>